<dbReference type="Gene3D" id="1.10.287.70">
    <property type="match status" value="1"/>
</dbReference>
<dbReference type="AlphaFoldDB" id="A0AAN7ZLW9"/>
<dbReference type="GO" id="GO:0015276">
    <property type="term" value="F:ligand-gated monoatomic ion channel activity"/>
    <property type="evidence" value="ECO:0007669"/>
    <property type="project" value="InterPro"/>
</dbReference>
<evidence type="ECO:0000256" key="1">
    <source>
        <dbReference type="ARBA" id="ARBA00004651"/>
    </source>
</evidence>
<evidence type="ECO:0000313" key="13">
    <source>
        <dbReference type="Proteomes" id="UP001329430"/>
    </source>
</evidence>
<keyword evidence="7" id="KW-0675">Receptor</keyword>
<feature type="transmembrane region" description="Helical" evidence="9">
    <location>
        <begin position="296"/>
        <end position="315"/>
    </location>
</feature>
<feature type="transmembrane region" description="Helical" evidence="9">
    <location>
        <begin position="536"/>
        <end position="561"/>
    </location>
</feature>
<dbReference type="Proteomes" id="UP001329430">
    <property type="component" value="Chromosome 2"/>
</dbReference>
<evidence type="ECO:0000256" key="4">
    <source>
        <dbReference type="ARBA" id="ARBA00022692"/>
    </source>
</evidence>
<evidence type="ECO:0000256" key="7">
    <source>
        <dbReference type="ARBA" id="ARBA00023170"/>
    </source>
</evidence>
<comment type="similarity">
    <text evidence="2">Belongs to the glutamate-gated ion channel (TC 1.A.10.1) family.</text>
</comment>
<keyword evidence="6 9" id="KW-0472">Membrane</keyword>
<keyword evidence="5 9" id="KW-1133">Transmembrane helix</keyword>
<evidence type="ECO:0000256" key="10">
    <source>
        <dbReference type="SAM" id="SignalP"/>
    </source>
</evidence>
<gene>
    <name evidence="12" type="ORF">RI129_002224</name>
</gene>
<evidence type="ECO:0000256" key="3">
    <source>
        <dbReference type="ARBA" id="ARBA00022475"/>
    </source>
</evidence>
<dbReference type="InterPro" id="IPR001320">
    <property type="entry name" value="Iontro_rcpt_C"/>
</dbReference>
<accession>A0AAN7ZLW9</accession>
<feature type="domain" description="Ionotropic glutamate receptor C-terminal" evidence="11">
    <location>
        <begin position="294"/>
        <end position="544"/>
    </location>
</feature>
<protein>
    <recommendedName>
        <fullName evidence="11">Ionotropic glutamate receptor C-terminal domain-containing protein</fullName>
    </recommendedName>
</protein>
<feature type="transmembrane region" description="Helical" evidence="9">
    <location>
        <begin position="352"/>
        <end position="370"/>
    </location>
</feature>
<keyword evidence="3" id="KW-1003">Cell membrane</keyword>
<evidence type="ECO:0000256" key="5">
    <source>
        <dbReference type="ARBA" id="ARBA00022989"/>
    </source>
</evidence>
<evidence type="ECO:0000256" key="2">
    <source>
        <dbReference type="ARBA" id="ARBA00008685"/>
    </source>
</evidence>
<keyword evidence="4 9" id="KW-0812">Transmembrane</keyword>
<dbReference type="GO" id="GO:0005886">
    <property type="term" value="C:plasma membrane"/>
    <property type="evidence" value="ECO:0007669"/>
    <property type="project" value="UniProtKB-SubCell"/>
</dbReference>
<feature type="chain" id="PRO_5042824631" description="Ionotropic glutamate receptor C-terminal domain-containing protein" evidence="10">
    <location>
        <begin position="21"/>
        <end position="562"/>
    </location>
</feature>
<dbReference type="PANTHER" id="PTHR42643">
    <property type="entry name" value="IONOTROPIC RECEPTOR 20A-RELATED"/>
    <property type="match status" value="1"/>
</dbReference>
<dbReference type="EMBL" id="JAVRBK010000002">
    <property type="protein sequence ID" value="KAK5647332.1"/>
    <property type="molecule type" value="Genomic_DNA"/>
</dbReference>
<keyword evidence="10" id="KW-0732">Signal</keyword>
<reference evidence="12 13" key="1">
    <citation type="journal article" date="2024" name="Insects">
        <title>An Improved Chromosome-Level Genome Assembly of the Firefly Pyrocoelia pectoralis.</title>
        <authorList>
            <person name="Fu X."/>
            <person name="Meyer-Rochow V.B."/>
            <person name="Ballantyne L."/>
            <person name="Zhu X."/>
        </authorList>
    </citation>
    <scope>NUCLEOTIDE SEQUENCE [LARGE SCALE GENOMIC DNA]</scope>
    <source>
        <strain evidence="12">XCY_ONT2</strain>
    </source>
</reference>
<dbReference type="GO" id="GO:0050906">
    <property type="term" value="P:detection of stimulus involved in sensory perception"/>
    <property type="evidence" value="ECO:0007669"/>
    <property type="project" value="UniProtKB-ARBA"/>
</dbReference>
<evidence type="ECO:0000256" key="8">
    <source>
        <dbReference type="ARBA" id="ARBA00023180"/>
    </source>
</evidence>
<evidence type="ECO:0000313" key="12">
    <source>
        <dbReference type="EMBL" id="KAK5647332.1"/>
    </source>
</evidence>
<dbReference type="PANTHER" id="PTHR42643:SF24">
    <property type="entry name" value="IONOTROPIC RECEPTOR 60A"/>
    <property type="match status" value="1"/>
</dbReference>
<comment type="caution">
    <text evidence="12">The sequence shown here is derived from an EMBL/GenBank/DDBJ whole genome shotgun (WGS) entry which is preliminary data.</text>
</comment>
<comment type="subcellular location">
    <subcellularLocation>
        <location evidence="1">Cell membrane</location>
        <topology evidence="1">Multi-pass membrane protein</topology>
    </subcellularLocation>
</comment>
<proteinExistence type="inferred from homology"/>
<evidence type="ECO:0000256" key="9">
    <source>
        <dbReference type="SAM" id="Phobius"/>
    </source>
</evidence>
<sequence>MGIIFYLIIFHVYLDLKVSGMLLVKDNTNFQLEQCIVRSVGKFFPNDATIYVVEGSEAYFTNYSTIPHVTLNLNNPIHNFTEYGTNFIIPTKDGKSLLGQLTTMVKSSVWRSYESTMGKFVIVTSSTYVEEVFKVLWMFNIVNAIIISEDGCSVYSSNPYSQKNHCGSKVEEYITQNCFLDLSFTFLKPLRNLNQCPIIINMTEMPTIITMVLDKFTPYLQQALNVEINKTTTAQISNVKKDDNNVILNIFTFVDVKSGDLRFTDEMFRSHFVWVSPMAKEVFTLQAIGNIFQYDVWILFILTIIAVSIAWGLILKFTQFPFKHDSFGKGFINIISLTICGCIRKIPQLAKLRSIILLYLFYVIIIQTAFKANLIKMLTSVIDSNEIKSVQDVANSKLTLCVPIGFKRTIFGQNKPHDEIYTKIKNKLVEVEINPVDNFNTTHCIQFMINVEFILFLSNMGKSTVVVDEKFGYNPRLHFSSLKPHYLMSSVNAAIERWKESGVYEHHVKQIMDQIRNVSEETDEPIPLTLEHLSGVFAIFAFGLLLSLIVFMLELVIYKIYN</sequence>
<evidence type="ECO:0000256" key="6">
    <source>
        <dbReference type="ARBA" id="ARBA00023136"/>
    </source>
</evidence>
<dbReference type="Pfam" id="PF00060">
    <property type="entry name" value="Lig_chan"/>
    <property type="match status" value="1"/>
</dbReference>
<dbReference type="InterPro" id="IPR052192">
    <property type="entry name" value="Insect_Ionotropic_Sensory_Rcpt"/>
</dbReference>
<evidence type="ECO:0000259" key="11">
    <source>
        <dbReference type="Pfam" id="PF00060"/>
    </source>
</evidence>
<organism evidence="12 13">
    <name type="scientific">Pyrocoelia pectoralis</name>
    <dbReference type="NCBI Taxonomy" id="417401"/>
    <lineage>
        <taxon>Eukaryota</taxon>
        <taxon>Metazoa</taxon>
        <taxon>Ecdysozoa</taxon>
        <taxon>Arthropoda</taxon>
        <taxon>Hexapoda</taxon>
        <taxon>Insecta</taxon>
        <taxon>Pterygota</taxon>
        <taxon>Neoptera</taxon>
        <taxon>Endopterygota</taxon>
        <taxon>Coleoptera</taxon>
        <taxon>Polyphaga</taxon>
        <taxon>Elateriformia</taxon>
        <taxon>Elateroidea</taxon>
        <taxon>Lampyridae</taxon>
        <taxon>Lampyrinae</taxon>
        <taxon>Pyrocoelia</taxon>
    </lineage>
</organism>
<keyword evidence="13" id="KW-1185">Reference proteome</keyword>
<feature type="signal peptide" evidence="10">
    <location>
        <begin position="1"/>
        <end position="20"/>
    </location>
</feature>
<keyword evidence="8" id="KW-0325">Glycoprotein</keyword>
<name>A0AAN7ZLW9_9COLE</name>